<evidence type="ECO:0000256" key="2">
    <source>
        <dbReference type="ARBA" id="ARBA00022448"/>
    </source>
</evidence>
<dbReference type="PANTHER" id="PTHR23505:SF79">
    <property type="entry name" value="PROTEIN SPINSTER"/>
    <property type="match status" value="1"/>
</dbReference>
<dbReference type="PROSITE" id="PS50850">
    <property type="entry name" value="MFS"/>
    <property type="match status" value="1"/>
</dbReference>
<feature type="transmembrane region" description="Helical" evidence="6">
    <location>
        <begin position="285"/>
        <end position="306"/>
    </location>
</feature>
<sequence length="444" mass="48083">MNTTEVDLTGRRTETGSGYLLFLLMSAYLLSFFDRQILILMIEPISRDLHLSDTHFGLLYGFAFALFYTFLGLVFGRFIDIFSRTRVLATAIVLWSAATAACGLANTFGELFVARMLVGIGEAGLAPAAYSLIADLFKPKQRARAFAVYGSGIYLGSGLAFVLGGRLVEFLETLPPLDVALFGTMQGWQLTFMIAGAPGVILGLVIAFTREPQRGRFDQSTKIVQNHAIGTYLNALVSNYKGRWCAYATHHFGFALHTGFGYAILSWMPVFYMRCHNWSIADIGLAMGLMLLICGPLGAFIGGTVTDGFIRRGVRDAHLRYSAIVCVIQACAIAVAILAKDIMISFVGTSAAILALGFTVGPAGAALQTITPAALRGQAGAFYTFIANLLGLSLIPLFVALITEYVYRDPLMVGRSLMSVGFVAMSLAGIVLWSGKHFFKVVER</sequence>
<keyword evidence="2" id="KW-0813">Transport</keyword>
<dbReference type="Gene3D" id="1.20.1250.20">
    <property type="entry name" value="MFS general substrate transporter like domains"/>
    <property type="match status" value="1"/>
</dbReference>
<dbReference type="AlphaFoldDB" id="A0A127FBA9"/>
<feature type="transmembrane region" description="Helical" evidence="6">
    <location>
        <begin position="146"/>
        <end position="168"/>
    </location>
</feature>
<feature type="transmembrane region" description="Helical" evidence="6">
    <location>
        <begin position="112"/>
        <end position="134"/>
    </location>
</feature>
<feature type="transmembrane region" description="Helical" evidence="6">
    <location>
        <begin position="318"/>
        <end position="338"/>
    </location>
</feature>
<comment type="subcellular location">
    <subcellularLocation>
        <location evidence="1">Membrane</location>
        <topology evidence="1">Multi-pass membrane protein</topology>
    </subcellularLocation>
</comment>
<feature type="transmembrane region" description="Helical" evidence="6">
    <location>
        <begin position="379"/>
        <end position="402"/>
    </location>
</feature>
<evidence type="ECO:0000256" key="3">
    <source>
        <dbReference type="ARBA" id="ARBA00022692"/>
    </source>
</evidence>
<keyword evidence="3 6" id="KW-0812">Transmembrane</keyword>
<proteinExistence type="predicted"/>
<feature type="transmembrane region" description="Helical" evidence="6">
    <location>
        <begin position="87"/>
        <end position="106"/>
    </location>
</feature>
<feature type="transmembrane region" description="Helical" evidence="6">
    <location>
        <begin position="54"/>
        <end position="75"/>
    </location>
</feature>
<organism evidence="8 9">
    <name type="scientific">Steroidobacter denitrificans</name>
    <dbReference type="NCBI Taxonomy" id="465721"/>
    <lineage>
        <taxon>Bacteria</taxon>
        <taxon>Pseudomonadati</taxon>
        <taxon>Pseudomonadota</taxon>
        <taxon>Gammaproteobacteria</taxon>
        <taxon>Steroidobacterales</taxon>
        <taxon>Steroidobacteraceae</taxon>
        <taxon>Steroidobacter</taxon>
    </lineage>
</organism>
<reference evidence="8 9" key="1">
    <citation type="submission" date="2015-06" db="EMBL/GenBank/DDBJ databases">
        <title>A Comprehensive Approach to Explore the Metabolic and Phylogenetic Diversity of Bacterial Steroid Degradation in the Environment: Testosterone as an Example.</title>
        <authorList>
            <person name="Yang F.-C."/>
            <person name="Chen Y.-L."/>
            <person name="Yu C.-P."/>
            <person name="Tang S.-L."/>
            <person name="Wang P.-H."/>
            <person name="Ismail W."/>
            <person name="Wang C.-H."/>
            <person name="Yang C.-Y."/>
            <person name="Chiang Y.-R."/>
        </authorList>
    </citation>
    <scope>NUCLEOTIDE SEQUENCE [LARGE SCALE GENOMIC DNA]</scope>
    <source>
        <strain evidence="8 9">DSM 18526</strain>
    </source>
</reference>
<dbReference type="Proteomes" id="UP000070250">
    <property type="component" value="Chromosome"/>
</dbReference>
<dbReference type="InterPro" id="IPR044770">
    <property type="entry name" value="MFS_spinster-like"/>
</dbReference>
<gene>
    <name evidence="8" type="ORF">ACG33_11415</name>
</gene>
<evidence type="ECO:0000256" key="1">
    <source>
        <dbReference type="ARBA" id="ARBA00004141"/>
    </source>
</evidence>
<accession>A0A127FBA9</accession>
<evidence type="ECO:0000313" key="9">
    <source>
        <dbReference type="Proteomes" id="UP000070250"/>
    </source>
</evidence>
<evidence type="ECO:0000259" key="7">
    <source>
        <dbReference type="PROSITE" id="PS50850"/>
    </source>
</evidence>
<dbReference type="PATRIC" id="fig|465721.4.peg.2435"/>
<evidence type="ECO:0000256" key="6">
    <source>
        <dbReference type="SAM" id="Phobius"/>
    </source>
</evidence>
<name>A0A127FBA9_STEDE</name>
<keyword evidence="4 6" id="KW-1133">Transmembrane helix</keyword>
<dbReference type="RefSeq" id="WP_066921304.1">
    <property type="nucleotide sequence ID" value="NZ_CP011971.1"/>
</dbReference>
<evidence type="ECO:0000256" key="5">
    <source>
        <dbReference type="ARBA" id="ARBA00023136"/>
    </source>
</evidence>
<dbReference type="InterPro" id="IPR036259">
    <property type="entry name" value="MFS_trans_sf"/>
</dbReference>
<protein>
    <recommendedName>
        <fullName evidence="7">Major facilitator superfamily (MFS) profile domain-containing protein</fullName>
    </recommendedName>
</protein>
<dbReference type="SUPFAM" id="SSF103473">
    <property type="entry name" value="MFS general substrate transporter"/>
    <property type="match status" value="1"/>
</dbReference>
<feature type="transmembrane region" description="Helical" evidence="6">
    <location>
        <begin position="344"/>
        <end position="367"/>
    </location>
</feature>
<dbReference type="Pfam" id="PF07690">
    <property type="entry name" value="MFS_1"/>
    <property type="match status" value="1"/>
</dbReference>
<feature type="transmembrane region" description="Helical" evidence="6">
    <location>
        <begin position="20"/>
        <end position="42"/>
    </location>
</feature>
<dbReference type="CDD" id="cd17328">
    <property type="entry name" value="MFS_spinster_like"/>
    <property type="match status" value="1"/>
</dbReference>
<feature type="transmembrane region" description="Helical" evidence="6">
    <location>
        <begin position="188"/>
        <end position="208"/>
    </location>
</feature>
<evidence type="ECO:0000256" key="4">
    <source>
        <dbReference type="ARBA" id="ARBA00022989"/>
    </source>
</evidence>
<dbReference type="InterPro" id="IPR011701">
    <property type="entry name" value="MFS"/>
</dbReference>
<feature type="transmembrane region" description="Helical" evidence="6">
    <location>
        <begin position="414"/>
        <end position="434"/>
    </location>
</feature>
<dbReference type="EMBL" id="CP011971">
    <property type="protein sequence ID" value="AMN47697.1"/>
    <property type="molecule type" value="Genomic_DNA"/>
</dbReference>
<feature type="transmembrane region" description="Helical" evidence="6">
    <location>
        <begin position="244"/>
        <end position="265"/>
    </location>
</feature>
<dbReference type="GO" id="GO:0016020">
    <property type="term" value="C:membrane"/>
    <property type="evidence" value="ECO:0007669"/>
    <property type="project" value="UniProtKB-SubCell"/>
</dbReference>
<dbReference type="PANTHER" id="PTHR23505">
    <property type="entry name" value="SPINSTER"/>
    <property type="match status" value="1"/>
</dbReference>
<feature type="domain" description="Major facilitator superfamily (MFS) profile" evidence="7">
    <location>
        <begin position="20"/>
        <end position="444"/>
    </location>
</feature>
<dbReference type="InterPro" id="IPR020846">
    <property type="entry name" value="MFS_dom"/>
</dbReference>
<keyword evidence="5 6" id="KW-0472">Membrane</keyword>
<dbReference type="STRING" id="465721.ACG33_11415"/>
<evidence type="ECO:0000313" key="8">
    <source>
        <dbReference type="EMBL" id="AMN47697.1"/>
    </source>
</evidence>
<dbReference type="GO" id="GO:0022857">
    <property type="term" value="F:transmembrane transporter activity"/>
    <property type="evidence" value="ECO:0007669"/>
    <property type="project" value="InterPro"/>
</dbReference>
<keyword evidence="9" id="KW-1185">Reference proteome</keyword>
<dbReference type="KEGG" id="sdf:ACG33_11415"/>